<evidence type="ECO:0000256" key="8">
    <source>
        <dbReference type="ARBA" id="ARBA00022989"/>
    </source>
</evidence>
<keyword evidence="7 10" id="KW-0283">Flagellar rotation</keyword>
<dbReference type="AlphaFoldDB" id="A0A7J0BYB5"/>
<keyword evidence="5 10" id="KW-0145">Chemotaxis</keyword>
<dbReference type="Pfam" id="PF03748">
    <property type="entry name" value="FliL"/>
    <property type="match status" value="1"/>
</dbReference>
<evidence type="ECO:0000256" key="4">
    <source>
        <dbReference type="ARBA" id="ARBA00022475"/>
    </source>
</evidence>
<proteinExistence type="inferred from homology"/>
<dbReference type="GO" id="GO:0071973">
    <property type="term" value="P:bacterial-type flagellum-dependent cell motility"/>
    <property type="evidence" value="ECO:0007669"/>
    <property type="project" value="InterPro"/>
</dbReference>
<evidence type="ECO:0000256" key="2">
    <source>
        <dbReference type="ARBA" id="ARBA00004162"/>
    </source>
</evidence>
<evidence type="ECO:0000256" key="1">
    <source>
        <dbReference type="ARBA" id="ARBA00002254"/>
    </source>
</evidence>
<evidence type="ECO:0000313" key="12">
    <source>
        <dbReference type="EMBL" id="GFM38172.1"/>
    </source>
</evidence>
<name>A0A7J0BYB5_9BACT</name>
<accession>A0A7J0BYB5</accession>
<evidence type="ECO:0000256" key="3">
    <source>
        <dbReference type="ARBA" id="ARBA00008281"/>
    </source>
</evidence>
<keyword evidence="8 10" id="KW-1133">Transmembrane helix</keyword>
<comment type="function">
    <text evidence="1 10">Controls the rotational direction of flagella during chemotaxis.</text>
</comment>
<feature type="transmembrane region" description="Helical" evidence="10">
    <location>
        <begin position="93"/>
        <end position="113"/>
    </location>
</feature>
<keyword evidence="6 10" id="KW-0812">Transmembrane</keyword>
<evidence type="ECO:0000256" key="10">
    <source>
        <dbReference type="RuleBase" id="RU364125"/>
    </source>
</evidence>
<protein>
    <recommendedName>
        <fullName evidence="10">Flagellar protein FliL</fullName>
    </recommendedName>
</protein>
<evidence type="ECO:0000256" key="7">
    <source>
        <dbReference type="ARBA" id="ARBA00022779"/>
    </source>
</evidence>
<keyword evidence="4 10" id="KW-1003">Cell membrane</keyword>
<gene>
    <name evidence="12" type="ORF">DSM19430T_28560</name>
</gene>
<feature type="compositionally biased region" description="Gly residues" evidence="11">
    <location>
        <begin position="25"/>
        <end position="34"/>
    </location>
</feature>
<sequence length="244" mass="27133">MADDDLSLDGDLSDKAQLDTEELGGLAGAAGGAPAGKSEDKVELDLEDAPFLEDDEEEEEQPAAAQPSGPVLLETPGEKKPNPLKTLLDNKKILYPSLAVIALLIILLAWLVLKPAPRPEPPPQPEQVTVQQPEQPEPEPAKQDSFVVTWDPFWVEQKDKDGKIRFLVCKFAAATDNEKLSWEAGTKKVVLRDALFYYLRNKDLLFLTDEKNVEVLKTDLLAVINQYMSNGQFEDLLIEHYLVK</sequence>
<comment type="similarity">
    <text evidence="3 10">Belongs to the FliL family.</text>
</comment>
<keyword evidence="9 10" id="KW-0472">Membrane</keyword>
<evidence type="ECO:0000256" key="11">
    <source>
        <dbReference type="SAM" id="MobiDB-lite"/>
    </source>
</evidence>
<comment type="subcellular location">
    <subcellularLocation>
        <location evidence="2">Cell membrane</location>
        <topology evidence="2">Single-pass membrane protein</topology>
    </subcellularLocation>
</comment>
<dbReference type="GO" id="GO:0005886">
    <property type="term" value="C:plasma membrane"/>
    <property type="evidence" value="ECO:0007669"/>
    <property type="project" value="UniProtKB-SubCell"/>
</dbReference>
<reference evidence="12 13" key="1">
    <citation type="submission" date="2020-05" db="EMBL/GenBank/DDBJ databases">
        <title>Draft genome sequence of Desulfovibrio psychrotolerans JS1T.</title>
        <authorList>
            <person name="Ueno A."/>
            <person name="Tamazawa S."/>
            <person name="Tamamura S."/>
            <person name="Murakami T."/>
            <person name="Kiyama T."/>
            <person name="Inomata H."/>
            <person name="Amano Y."/>
            <person name="Miyakawa K."/>
            <person name="Tamaki H."/>
            <person name="Naganuma T."/>
            <person name="Kaneko K."/>
        </authorList>
    </citation>
    <scope>NUCLEOTIDE SEQUENCE [LARGE SCALE GENOMIC DNA]</scope>
    <source>
        <strain evidence="12 13">JS1</strain>
    </source>
</reference>
<keyword evidence="12" id="KW-0969">Cilium</keyword>
<evidence type="ECO:0000256" key="6">
    <source>
        <dbReference type="ARBA" id="ARBA00022692"/>
    </source>
</evidence>
<dbReference type="RefSeq" id="WP_174410794.1">
    <property type="nucleotide sequence ID" value="NZ_BLVP01000035.1"/>
</dbReference>
<dbReference type="Proteomes" id="UP000503820">
    <property type="component" value="Unassembled WGS sequence"/>
</dbReference>
<dbReference type="InterPro" id="IPR005503">
    <property type="entry name" value="FliL"/>
</dbReference>
<comment type="caution">
    <text evidence="12">The sequence shown here is derived from an EMBL/GenBank/DDBJ whole genome shotgun (WGS) entry which is preliminary data.</text>
</comment>
<dbReference type="GO" id="GO:0006935">
    <property type="term" value="P:chemotaxis"/>
    <property type="evidence" value="ECO:0007669"/>
    <property type="project" value="UniProtKB-KW"/>
</dbReference>
<keyword evidence="13" id="KW-1185">Reference proteome</keyword>
<evidence type="ECO:0000256" key="9">
    <source>
        <dbReference type="ARBA" id="ARBA00023136"/>
    </source>
</evidence>
<evidence type="ECO:0000256" key="5">
    <source>
        <dbReference type="ARBA" id="ARBA00022500"/>
    </source>
</evidence>
<keyword evidence="12" id="KW-0966">Cell projection</keyword>
<organism evidence="12 13">
    <name type="scientific">Desulfovibrio psychrotolerans</name>
    <dbReference type="NCBI Taxonomy" id="415242"/>
    <lineage>
        <taxon>Bacteria</taxon>
        <taxon>Pseudomonadati</taxon>
        <taxon>Thermodesulfobacteriota</taxon>
        <taxon>Desulfovibrionia</taxon>
        <taxon>Desulfovibrionales</taxon>
        <taxon>Desulfovibrionaceae</taxon>
        <taxon>Desulfovibrio</taxon>
    </lineage>
</organism>
<feature type="region of interest" description="Disordered" evidence="11">
    <location>
        <begin position="120"/>
        <end position="143"/>
    </location>
</feature>
<dbReference type="EMBL" id="BLVP01000035">
    <property type="protein sequence ID" value="GFM38172.1"/>
    <property type="molecule type" value="Genomic_DNA"/>
</dbReference>
<dbReference type="GO" id="GO:0009425">
    <property type="term" value="C:bacterial-type flagellum basal body"/>
    <property type="evidence" value="ECO:0007669"/>
    <property type="project" value="InterPro"/>
</dbReference>
<feature type="region of interest" description="Disordered" evidence="11">
    <location>
        <begin position="1"/>
        <end position="83"/>
    </location>
</feature>
<feature type="compositionally biased region" description="Acidic residues" evidence="11">
    <location>
        <begin position="45"/>
        <end position="61"/>
    </location>
</feature>
<keyword evidence="12" id="KW-0282">Flagellum</keyword>
<evidence type="ECO:0000313" key="13">
    <source>
        <dbReference type="Proteomes" id="UP000503820"/>
    </source>
</evidence>